<proteinExistence type="inferred from homology"/>
<dbReference type="STRING" id="1884261.A0A5C3Q3I4"/>
<dbReference type="PROSITE" id="PS51157">
    <property type="entry name" value="ZF_UBR"/>
    <property type="match status" value="1"/>
</dbReference>
<evidence type="ECO:0000259" key="12">
    <source>
        <dbReference type="PROSITE" id="PS51157"/>
    </source>
</evidence>
<dbReference type="InterPro" id="IPR036390">
    <property type="entry name" value="WH_DNA-bd_sf"/>
</dbReference>
<evidence type="ECO:0000256" key="11">
    <source>
        <dbReference type="SAM" id="MobiDB-lite"/>
    </source>
</evidence>
<dbReference type="CDD" id="cd19673">
    <property type="entry name" value="UBR-box_UBR3"/>
    <property type="match status" value="1"/>
</dbReference>
<comment type="function">
    <text evidence="10">Ubiquitin ligase protein which is a component of the N-end rule pathway. Recognizes and binds to proteins bearing specific N-terminal residues that are destabilizing according to the N-end rule, leading to their ubiquitination and subsequent degradation.</text>
</comment>
<evidence type="ECO:0000256" key="5">
    <source>
        <dbReference type="ARBA" id="ARBA00022771"/>
    </source>
</evidence>
<dbReference type="InterPro" id="IPR042065">
    <property type="entry name" value="E3_ELL-like"/>
</dbReference>
<dbReference type="Gene3D" id="2.10.110.30">
    <property type="match status" value="1"/>
</dbReference>
<dbReference type="GO" id="GO:0005737">
    <property type="term" value="C:cytoplasm"/>
    <property type="evidence" value="ECO:0007669"/>
    <property type="project" value="TreeGrafter"/>
</dbReference>
<dbReference type="GO" id="GO:0000151">
    <property type="term" value="C:ubiquitin ligase complex"/>
    <property type="evidence" value="ECO:0007669"/>
    <property type="project" value="TreeGrafter"/>
</dbReference>
<dbReference type="Proteomes" id="UP000305067">
    <property type="component" value="Unassembled WGS sequence"/>
</dbReference>
<dbReference type="InterPro" id="IPR003769">
    <property type="entry name" value="ClpS_core"/>
</dbReference>
<dbReference type="Gene3D" id="1.10.10.2670">
    <property type="entry name" value="E3 ubiquitin-protein ligase"/>
    <property type="match status" value="1"/>
</dbReference>
<evidence type="ECO:0000256" key="7">
    <source>
        <dbReference type="ARBA" id="ARBA00022833"/>
    </source>
</evidence>
<feature type="domain" description="UBR-type" evidence="12">
    <location>
        <begin position="104"/>
        <end position="176"/>
    </location>
</feature>
<evidence type="ECO:0000256" key="6">
    <source>
        <dbReference type="ARBA" id="ARBA00022786"/>
    </source>
</evidence>
<feature type="zinc finger region" description="UBR-type" evidence="9">
    <location>
        <begin position="104"/>
        <end position="176"/>
    </location>
</feature>
<dbReference type="Pfam" id="PF18995">
    <property type="entry name" value="PRT6_C"/>
    <property type="match status" value="1"/>
</dbReference>
<accession>A0A5C3Q3I4</accession>
<protein>
    <recommendedName>
        <fullName evidence="10">E3 ubiquitin-protein ligase</fullName>
        <ecNumber evidence="10">2.3.2.27</ecNumber>
    </recommendedName>
</protein>
<evidence type="ECO:0000256" key="3">
    <source>
        <dbReference type="ARBA" id="ARBA00022679"/>
    </source>
</evidence>
<feature type="region of interest" description="Disordered" evidence="11">
    <location>
        <begin position="180"/>
        <end position="206"/>
    </location>
</feature>
<dbReference type="GO" id="GO:0061630">
    <property type="term" value="F:ubiquitin protein ligase activity"/>
    <property type="evidence" value="ECO:0007669"/>
    <property type="project" value="UniProtKB-UniRule"/>
</dbReference>
<dbReference type="GO" id="GO:0071596">
    <property type="term" value="P:ubiquitin-dependent protein catabolic process via the N-end rule pathway"/>
    <property type="evidence" value="ECO:0007669"/>
    <property type="project" value="UniProtKB-UniRule"/>
</dbReference>
<dbReference type="EC" id="2.3.2.27" evidence="10"/>
<dbReference type="PANTHER" id="PTHR21497:SF24">
    <property type="entry name" value="E3 UBIQUITIN-PROTEIN LIGASE UBR1"/>
    <property type="match status" value="1"/>
</dbReference>
<dbReference type="CDD" id="cd16482">
    <property type="entry name" value="RING-H2_UBR1-like"/>
    <property type="match status" value="1"/>
</dbReference>
<dbReference type="Pfam" id="PF02617">
    <property type="entry name" value="ClpS"/>
    <property type="match status" value="1"/>
</dbReference>
<evidence type="ECO:0000256" key="4">
    <source>
        <dbReference type="ARBA" id="ARBA00022723"/>
    </source>
</evidence>
<dbReference type="UniPathway" id="UPA00143"/>
<dbReference type="FunFam" id="2.10.110.30:FF:000002">
    <property type="entry name" value="Putative e3 ubiquitin-protein ligase ubr3"/>
    <property type="match status" value="1"/>
</dbReference>
<dbReference type="SUPFAM" id="SSF46785">
    <property type="entry name" value="Winged helix' DNA-binding domain"/>
    <property type="match status" value="1"/>
</dbReference>
<dbReference type="Pfam" id="PF22960">
    <property type="entry name" value="WHD_UBR1"/>
    <property type="match status" value="1"/>
</dbReference>
<dbReference type="InterPro" id="IPR055194">
    <property type="entry name" value="UBR1-like_WH"/>
</dbReference>
<evidence type="ECO:0000256" key="1">
    <source>
        <dbReference type="ARBA" id="ARBA00000900"/>
    </source>
</evidence>
<keyword evidence="3 10" id="KW-0808">Transferase</keyword>
<keyword evidence="5 10" id="KW-0863">Zinc-finger</keyword>
<keyword evidence="4 10" id="KW-0479">Metal-binding</keyword>
<keyword evidence="14" id="KW-1185">Reference proteome</keyword>
<dbReference type="InterPro" id="IPR014719">
    <property type="entry name" value="Ribosomal_bL12_C/ClpS-like"/>
</dbReference>
<evidence type="ECO:0000256" key="9">
    <source>
        <dbReference type="PROSITE-ProRule" id="PRU00508"/>
    </source>
</evidence>
<evidence type="ECO:0000256" key="10">
    <source>
        <dbReference type="RuleBase" id="RU366018"/>
    </source>
</evidence>
<dbReference type="EMBL" id="ML178857">
    <property type="protein sequence ID" value="TFK96644.1"/>
    <property type="molecule type" value="Genomic_DNA"/>
</dbReference>
<sequence length="1826" mass="206259">MSGISSLFPSKFLPSMNPRDRQPDPLAHIRFIFETLPGSKDYVYSDEVRAQVLSELYESLWGTYSQFFLPNNLKDIPPSVLLSECQKAGNYHATGKEDEPIPGRPCGHIFNKGESCFRCKDCSLDDSCVLCSRCFRATNHEGHNVSFFIAQQSGGCCDCGDAEAWRAPIHCVFHPLAEPSEDDDRDAAQQATPKAAGKHLPEETPTVKNYPLRVHVPPDLRDTMTRTIAFALDFLLDTLDSSPDELSLPNDVDSLRTQVTGDPLQKDNHCVVLWNDEKHSFDEVETLLTQVFGKTAEEARDIAIKIDDVGREVVSLSTDMATLLEKAQRISQVDLGITVRRAYDTFREQMSATIIEWLLDLTRCRLQSDAIMLREIICSELLTPRKKDNRYYRSVPQAMLAVQNVNNPNRLEWLFLYHIKLWKKPRLNLKEVYATILTLSKDHKKLIAGHFARVYPDIIDSYLLVDREAETSIKYFALQLFTVPSCAEHVVKEHKLITRLLAIITCFFTNQITSKHITYPPLSGIQVDVDSFPFKSKRFMPVFSDLRYLCQNAPVQSLIARDQSYLAEFSKTCMLFMCIGPNKRSALSHVEYETDSWISVFNVTLSLARVIKTYGEAFAQASPPMLLRGISMVIGDILRVSKETGRWLDKEKFPAPVSQEVVFGDRAYRIMEFDVLEGWISFNHSLHWLLADLFKHIHILGGEGKGAEVVKNSLFRQFSEHDILIVIDFPLRVLALVAQIRTGLWVRNGFAIRGQLLHYRDYMLRELCYDQDLYLLQTSLVLLPPNLILVNLLDRFGLRHYFSGAPEDDVYEGTQLSGMVEELLYVVITILSEKCHAAHMSLPEAIRREIVHALAMGPCTFTDLTKRVAERLVEDVHFENVLKEVATFKVPESVFESGMYELKDEVYDEVNPFFYHYTRNKREEVEGILKARLRKKNSGVKEPVIVPRPLDIPQGPFSVLSQSCFESEVLLQVFFYALRNTLQVTDQSGAPPPSAEAILDQTLHLVMLGIVERGEAFAKLAAGKMFEGETGLVQVLCVLEHHATYKTYQPRVAWILDQLANHVKDVVDAHRKVIQATDSGPMSAEEKRRRAAKARQEAILQKMKAQQASFALNALNVDEDQDDDDDNMMDEPMEEEASEGTCIVCQEDLNTQRPFGMLGLVQPSRMVRRHPDSQSAYLGNVLKTPPSLDVSTAPKGVIFPPPLDSGPSTSSASQSHELEAFPNQFTRFGLYNSTCNHMMHLECFQTYTASVKQRHRAQATRNHPESVSRKEYICPLCKSLGNCLLPHAKSPTVTMSSVPFPDWIRAAGISILKSKPDPYLESMQFRTGTGEFVFWSAQDSGYSHSMKSAIEHGENGEAMRMVDTTMNITKVYSSQTRHLRERQEPEPGERGAGLYVPEELLGYTISAIEAGLRGIGSSGGLVVDSVTESQNMVIRSQLHCLKRLAALHFVKRADEGRDAIKQAIVKRLLPEWSRTSISSFSYPLLLRDPFTILVETAAIAPEMLRHVLTLTYYACLARTVIGLVYILNKTPRYGATPVCNRMHEDIFGEVRIFFISVTRHSPVFEHTANIVLDNFGEARIERLLYAFTLPFLRRAAILCNAVLPSSFPALDFGDNPPCEYHRLLNWLNIPPLSDLPEQDTLQNALSGWCAHYGHSHAASQLNCGVVLDYPGIYRMVNLPPTLDHLFSMDSPLICKRCETTPVDAAICLFCGTVCCMQSYCCMDKDSPESKGECNMHTRECGGIIGAYFLVKRCQILYLYGGNGSFFSSPYLDIHGEADVSMRRGRRQFLHPARWEDARKIWLNHGIPHIVARKLESSMDTGGWETF</sequence>
<keyword evidence="6 10" id="KW-0833">Ubl conjugation pathway</keyword>
<dbReference type="PANTHER" id="PTHR21497">
    <property type="entry name" value="UBIQUITIN LIGASE E3 ALPHA-RELATED"/>
    <property type="match status" value="1"/>
</dbReference>
<dbReference type="GO" id="GO:0008270">
    <property type="term" value="F:zinc ion binding"/>
    <property type="evidence" value="ECO:0007669"/>
    <property type="project" value="UniProtKB-UniRule"/>
</dbReference>
<comment type="similarity">
    <text evidence="8 10">Belongs to the E3 ubiquitin-protein ligase UBR1-like family.</text>
</comment>
<dbReference type="GO" id="GO:0016567">
    <property type="term" value="P:protein ubiquitination"/>
    <property type="evidence" value="ECO:0007669"/>
    <property type="project" value="UniProtKB-UniRule"/>
</dbReference>
<keyword evidence="7 10" id="KW-0862">Zinc</keyword>
<dbReference type="Pfam" id="PF02207">
    <property type="entry name" value="zf-UBR"/>
    <property type="match status" value="1"/>
</dbReference>
<dbReference type="SUPFAM" id="SSF54736">
    <property type="entry name" value="ClpS-like"/>
    <property type="match status" value="1"/>
</dbReference>
<evidence type="ECO:0000256" key="8">
    <source>
        <dbReference type="ARBA" id="ARBA00046341"/>
    </source>
</evidence>
<evidence type="ECO:0000313" key="13">
    <source>
        <dbReference type="EMBL" id="TFK96644.1"/>
    </source>
</evidence>
<evidence type="ECO:0000313" key="14">
    <source>
        <dbReference type="Proteomes" id="UP000305067"/>
    </source>
</evidence>
<dbReference type="OrthoDB" id="26387at2759"/>
<dbReference type="InterPro" id="IPR044046">
    <property type="entry name" value="E3_ligase_UBR-like_C"/>
</dbReference>
<dbReference type="InterPro" id="IPR003126">
    <property type="entry name" value="Znf_UBR"/>
</dbReference>
<name>A0A5C3Q3I4_9AGAR</name>
<dbReference type="InterPro" id="IPR039164">
    <property type="entry name" value="UBR1-like"/>
</dbReference>
<dbReference type="Gene3D" id="3.30.1390.10">
    <property type="match status" value="1"/>
</dbReference>
<evidence type="ECO:0000256" key="2">
    <source>
        <dbReference type="ARBA" id="ARBA00004906"/>
    </source>
</evidence>
<organism evidence="13 14">
    <name type="scientific">Pterulicium gracile</name>
    <dbReference type="NCBI Taxonomy" id="1884261"/>
    <lineage>
        <taxon>Eukaryota</taxon>
        <taxon>Fungi</taxon>
        <taxon>Dikarya</taxon>
        <taxon>Basidiomycota</taxon>
        <taxon>Agaricomycotina</taxon>
        <taxon>Agaricomycetes</taxon>
        <taxon>Agaricomycetidae</taxon>
        <taxon>Agaricales</taxon>
        <taxon>Pleurotineae</taxon>
        <taxon>Pterulaceae</taxon>
        <taxon>Pterulicium</taxon>
    </lineage>
</organism>
<comment type="catalytic activity">
    <reaction evidence="1 10">
        <text>S-ubiquitinyl-[E2 ubiquitin-conjugating enzyme]-L-cysteine + [acceptor protein]-L-lysine = [E2 ubiquitin-conjugating enzyme]-L-cysteine + N(6)-ubiquitinyl-[acceptor protein]-L-lysine.</text>
        <dbReference type="EC" id="2.3.2.27"/>
    </reaction>
</comment>
<reference evidence="13 14" key="1">
    <citation type="journal article" date="2019" name="Nat. Ecol. Evol.">
        <title>Megaphylogeny resolves global patterns of mushroom evolution.</title>
        <authorList>
            <person name="Varga T."/>
            <person name="Krizsan K."/>
            <person name="Foldi C."/>
            <person name="Dima B."/>
            <person name="Sanchez-Garcia M."/>
            <person name="Sanchez-Ramirez S."/>
            <person name="Szollosi G.J."/>
            <person name="Szarkandi J.G."/>
            <person name="Papp V."/>
            <person name="Albert L."/>
            <person name="Andreopoulos W."/>
            <person name="Angelini C."/>
            <person name="Antonin V."/>
            <person name="Barry K.W."/>
            <person name="Bougher N.L."/>
            <person name="Buchanan P."/>
            <person name="Buyck B."/>
            <person name="Bense V."/>
            <person name="Catcheside P."/>
            <person name="Chovatia M."/>
            <person name="Cooper J."/>
            <person name="Damon W."/>
            <person name="Desjardin D."/>
            <person name="Finy P."/>
            <person name="Geml J."/>
            <person name="Haridas S."/>
            <person name="Hughes K."/>
            <person name="Justo A."/>
            <person name="Karasinski D."/>
            <person name="Kautmanova I."/>
            <person name="Kiss B."/>
            <person name="Kocsube S."/>
            <person name="Kotiranta H."/>
            <person name="LaButti K.M."/>
            <person name="Lechner B.E."/>
            <person name="Liimatainen K."/>
            <person name="Lipzen A."/>
            <person name="Lukacs Z."/>
            <person name="Mihaltcheva S."/>
            <person name="Morgado L.N."/>
            <person name="Niskanen T."/>
            <person name="Noordeloos M.E."/>
            <person name="Ohm R.A."/>
            <person name="Ortiz-Santana B."/>
            <person name="Ovrebo C."/>
            <person name="Racz N."/>
            <person name="Riley R."/>
            <person name="Savchenko A."/>
            <person name="Shiryaev A."/>
            <person name="Soop K."/>
            <person name="Spirin V."/>
            <person name="Szebenyi C."/>
            <person name="Tomsovsky M."/>
            <person name="Tulloss R.E."/>
            <person name="Uehling J."/>
            <person name="Grigoriev I.V."/>
            <person name="Vagvolgyi C."/>
            <person name="Papp T."/>
            <person name="Martin F.M."/>
            <person name="Miettinen O."/>
            <person name="Hibbett D.S."/>
            <person name="Nagy L.G."/>
        </authorList>
    </citation>
    <scope>NUCLEOTIDE SEQUENCE [LARGE SCALE GENOMIC DNA]</scope>
    <source>
        <strain evidence="13 14">CBS 309.79</strain>
    </source>
</reference>
<dbReference type="SMART" id="SM00396">
    <property type="entry name" value="ZnF_UBR1"/>
    <property type="match status" value="1"/>
</dbReference>
<comment type="pathway">
    <text evidence="2 10">Protein modification; protein ubiquitination.</text>
</comment>
<gene>
    <name evidence="13" type="ORF">BDV98DRAFT_575825</name>
</gene>